<dbReference type="EMBL" id="VIIS01000127">
    <property type="protein sequence ID" value="KAF0312908.1"/>
    <property type="molecule type" value="Genomic_DNA"/>
</dbReference>
<sequence length="226" mass="24710">MRSLQGGADSAVWYEDRISNGCRFEPNVSHAATMACDYDGINYIEADDGWGNLTVLSSQLGDIEPLGISGTFDHFQIRNSSVGRVGQSGLNLSATSFTIHSTEFRELSSHALDVRFNRSALLQMSSFMSVRANAFLGMVANPRRVVTLSFQQVMAHEADSGSLAFAEYGRVSQLDIALRMPCSCHPNRQALRLVAGDENLNDITDDQRRGARQVLAQGNIKMASCL</sequence>
<gene>
    <name evidence="1" type="ORF">FJT64_016428</name>
</gene>
<reference evidence="1 2" key="1">
    <citation type="submission" date="2019-07" db="EMBL/GenBank/DDBJ databases">
        <title>Draft genome assembly of a fouling barnacle, Amphibalanus amphitrite (Darwin, 1854): The first reference genome for Thecostraca.</title>
        <authorList>
            <person name="Kim W."/>
        </authorList>
    </citation>
    <scope>NUCLEOTIDE SEQUENCE [LARGE SCALE GENOMIC DNA]</scope>
    <source>
        <strain evidence="1">SNU_AA5</strain>
        <tissue evidence="1">Soma without cirri and trophi</tissue>
    </source>
</reference>
<comment type="caution">
    <text evidence="1">The sequence shown here is derived from an EMBL/GenBank/DDBJ whole genome shotgun (WGS) entry which is preliminary data.</text>
</comment>
<evidence type="ECO:0000313" key="2">
    <source>
        <dbReference type="Proteomes" id="UP000440578"/>
    </source>
</evidence>
<dbReference type="Proteomes" id="UP000440578">
    <property type="component" value="Unassembled WGS sequence"/>
</dbReference>
<name>A0A6A4XCP4_AMPAM</name>
<dbReference type="AlphaFoldDB" id="A0A6A4XCP4"/>
<proteinExistence type="predicted"/>
<evidence type="ECO:0000313" key="1">
    <source>
        <dbReference type="EMBL" id="KAF0312908.1"/>
    </source>
</evidence>
<keyword evidence="2" id="KW-1185">Reference proteome</keyword>
<accession>A0A6A4XCP4</accession>
<protein>
    <submittedName>
        <fullName evidence="1">Uncharacterized protein</fullName>
    </submittedName>
</protein>
<organism evidence="1 2">
    <name type="scientific">Amphibalanus amphitrite</name>
    <name type="common">Striped barnacle</name>
    <name type="synonym">Balanus amphitrite</name>
    <dbReference type="NCBI Taxonomy" id="1232801"/>
    <lineage>
        <taxon>Eukaryota</taxon>
        <taxon>Metazoa</taxon>
        <taxon>Ecdysozoa</taxon>
        <taxon>Arthropoda</taxon>
        <taxon>Crustacea</taxon>
        <taxon>Multicrustacea</taxon>
        <taxon>Cirripedia</taxon>
        <taxon>Thoracica</taxon>
        <taxon>Thoracicalcarea</taxon>
        <taxon>Balanomorpha</taxon>
        <taxon>Balanoidea</taxon>
        <taxon>Balanidae</taxon>
        <taxon>Amphibalaninae</taxon>
        <taxon>Amphibalanus</taxon>
    </lineage>
</organism>